<protein>
    <submittedName>
        <fullName evidence="1">Uncharacterized protein</fullName>
    </submittedName>
</protein>
<name>A0A0E9W5U5_ANGAN</name>
<evidence type="ECO:0000313" key="1">
    <source>
        <dbReference type="EMBL" id="JAH85711.1"/>
    </source>
</evidence>
<reference evidence="1" key="1">
    <citation type="submission" date="2014-11" db="EMBL/GenBank/DDBJ databases">
        <authorList>
            <person name="Amaro Gonzalez C."/>
        </authorList>
    </citation>
    <scope>NUCLEOTIDE SEQUENCE</scope>
</reference>
<organism evidence="1">
    <name type="scientific">Anguilla anguilla</name>
    <name type="common">European freshwater eel</name>
    <name type="synonym">Muraena anguilla</name>
    <dbReference type="NCBI Taxonomy" id="7936"/>
    <lineage>
        <taxon>Eukaryota</taxon>
        <taxon>Metazoa</taxon>
        <taxon>Chordata</taxon>
        <taxon>Craniata</taxon>
        <taxon>Vertebrata</taxon>
        <taxon>Euteleostomi</taxon>
        <taxon>Actinopterygii</taxon>
        <taxon>Neopterygii</taxon>
        <taxon>Teleostei</taxon>
        <taxon>Anguilliformes</taxon>
        <taxon>Anguillidae</taxon>
        <taxon>Anguilla</taxon>
    </lineage>
</organism>
<reference evidence="1" key="2">
    <citation type="journal article" date="2015" name="Fish Shellfish Immunol.">
        <title>Early steps in the European eel (Anguilla anguilla)-Vibrio vulnificus interaction in the gills: Role of the RtxA13 toxin.</title>
        <authorList>
            <person name="Callol A."/>
            <person name="Pajuelo D."/>
            <person name="Ebbesson L."/>
            <person name="Teles M."/>
            <person name="MacKenzie S."/>
            <person name="Amaro C."/>
        </authorList>
    </citation>
    <scope>NUCLEOTIDE SEQUENCE</scope>
</reference>
<dbReference type="AlphaFoldDB" id="A0A0E9W5U5"/>
<proteinExistence type="predicted"/>
<sequence>MFWKALSLTIHCIEHDDWCKRCYPESCLDLWFSTVRNTLKDLTRELLPQLWY</sequence>
<dbReference type="EMBL" id="GBXM01022866">
    <property type="protein sequence ID" value="JAH85711.1"/>
    <property type="molecule type" value="Transcribed_RNA"/>
</dbReference>
<accession>A0A0E9W5U5</accession>